<dbReference type="GO" id="GO:0004832">
    <property type="term" value="F:valine-tRNA ligase activity"/>
    <property type="evidence" value="ECO:0007669"/>
    <property type="project" value="UniProtKB-EC"/>
</dbReference>
<dbReference type="InterPro" id="IPR009080">
    <property type="entry name" value="tRNAsynth_Ia_anticodon-bd"/>
</dbReference>
<dbReference type="InterPro" id="IPR033705">
    <property type="entry name" value="Anticodon_Ia_Val"/>
</dbReference>
<keyword evidence="2 15" id="KW-0436">Ligase</keyword>
<dbReference type="Pfam" id="PF08264">
    <property type="entry name" value="Anticodon_1"/>
    <property type="match status" value="1"/>
</dbReference>
<sequence length="280" mass="31946">DRWILSRLQQVAKEVAESIEGYRFDHAAQALYEFTWNEYCDWYLELTKPVLNSEAGNEEQKRTARHTLVTVLETLLRLLHPFMPFITEEIWQQVKEPAGVEGSTIMLQPWPEPDDSLVNEEAEREMRWVMDFILGIRRIKGEMNISPGKPVPVLLANVSAEDERLLAANRPYLDFLARTGSVEILRPGETPPEAATALVGEMEVLIPLAGLIDKEAELKRLEKEIARLRQEVERAEKKLANPGFVDKAPEAVVNKEREKLDGARSALDKLAQQAERIRNL</sequence>
<reference evidence="15" key="1">
    <citation type="journal article" date="2020" name="mSystems">
        <title>Genome- and Community-Level Interaction Insights into Carbon Utilization and Element Cycling Functions of Hydrothermarchaeota in Hydrothermal Sediment.</title>
        <authorList>
            <person name="Zhou Z."/>
            <person name="Liu Y."/>
            <person name="Xu W."/>
            <person name="Pan J."/>
            <person name="Luo Z.H."/>
            <person name="Li M."/>
        </authorList>
    </citation>
    <scope>NUCLEOTIDE SEQUENCE [LARGE SCALE GENOMIC DNA]</scope>
    <source>
        <strain evidence="15">HyVt-535</strain>
    </source>
</reference>
<dbReference type="FunFam" id="1.10.287.380:FF:000001">
    <property type="entry name" value="Valine--tRNA ligase"/>
    <property type="match status" value="1"/>
</dbReference>
<name>A0A7C5MV92_9GAMM</name>
<comment type="similarity">
    <text evidence="11">Belongs to the class-I aminoacyl-tRNA synthetase family. ValS type 1 subfamily.</text>
</comment>
<dbReference type="EMBL" id="DROM01000270">
    <property type="protein sequence ID" value="HHH13458.1"/>
    <property type="molecule type" value="Genomic_DNA"/>
</dbReference>
<dbReference type="InterPro" id="IPR002303">
    <property type="entry name" value="Valyl-tRNA_ligase"/>
</dbReference>
<evidence type="ECO:0000256" key="7">
    <source>
        <dbReference type="ARBA" id="ARBA00023146"/>
    </source>
</evidence>
<dbReference type="GO" id="GO:0005524">
    <property type="term" value="F:ATP binding"/>
    <property type="evidence" value="ECO:0007669"/>
    <property type="project" value="UniProtKB-KW"/>
</dbReference>
<comment type="catalytic activity">
    <reaction evidence="10">
        <text>tRNA(Val) + L-valine + ATP = L-valyl-tRNA(Val) + AMP + diphosphate</text>
        <dbReference type="Rhea" id="RHEA:10704"/>
        <dbReference type="Rhea" id="RHEA-COMP:9672"/>
        <dbReference type="Rhea" id="RHEA-COMP:9708"/>
        <dbReference type="ChEBI" id="CHEBI:30616"/>
        <dbReference type="ChEBI" id="CHEBI:33019"/>
        <dbReference type="ChEBI" id="CHEBI:57762"/>
        <dbReference type="ChEBI" id="CHEBI:78442"/>
        <dbReference type="ChEBI" id="CHEBI:78537"/>
        <dbReference type="ChEBI" id="CHEBI:456215"/>
        <dbReference type="EC" id="6.1.1.9"/>
    </reaction>
</comment>
<dbReference type="InterPro" id="IPR037118">
    <property type="entry name" value="Val-tRNA_synth_C_sf"/>
</dbReference>
<protein>
    <recommendedName>
        <fullName evidence="8">Valine--tRNA ligase</fullName>
        <ecNumber evidence="1">6.1.1.9</ecNumber>
    </recommendedName>
    <alternativeName>
        <fullName evidence="9">Valyl-tRNA synthetase</fullName>
    </alternativeName>
</protein>
<dbReference type="InterPro" id="IPR010978">
    <property type="entry name" value="tRNA-bd_arm"/>
</dbReference>
<evidence type="ECO:0000313" key="15">
    <source>
        <dbReference type="EMBL" id="HHH13458.1"/>
    </source>
</evidence>
<keyword evidence="4" id="KW-0067">ATP-binding</keyword>
<evidence type="ECO:0000256" key="3">
    <source>
        <dbReference type="ARBA" id="ARBA00022741"/>
    </source>
</evidence>
<feature type="domain" description="Valyl-tRNA synthetase tRNA-binding arm" evidence="14">
    <location>
        <begin position="215"/>
        <end position="277"/>
    </location>
</feature>
<dbReference type="Pfam" id="PF10458">
    <property type="entry name" value="Val_tRNA-synt_C"/>
    <property type="match status" value="1"/>
</dbReference>
<dbReference type="GO" id="GO:0005829">
    <property type="term" value="C:cytosol"/>
    <property type="evidence" value="ECO:0007669"/>
    <property type="project" value="TreeGrafter"/>
</dbReference>
<evidence type="ECO:0000256" key="4">
    <source>
        <dbReference type="ARBA" id="ARBA00022840"/>
    </source>
</evidence>
<evidence type="ECO:0000256" key="5">
    <source>
        <dbReference type="ARBA" id="ARBA00022917"/>
    </source>
</evidence>
<evidence type="ECO:0000256" key="12">
    <source>
        <dbReference type="SAM" id="Coils"/>
    </source>
</evidence>
<dbReference type="CDD" id="cd07962">
    <property type="entry name" value="Anticodon_Ia_Val"/>
    <property type="match status" value="1"/>
</dbReference>
<dbReference type="InterPro" id="IPR019499">
    <property type="entry name" value="Val-tRNA_synth_tRNA-bd"/>
</dbReference>
<keyword evidence="6 12" id="KW-0175">Coiled coil</keyword>
<evidence type="ECO:0000256" key="10">
    <source>
        <dbReference type="ARBA" id="ARBA00047552"/>
    </source>
</evidence>
<organism evidence="15">
    <name type="scientific">Thiolapillus brandeum</name>
    <dbReference type="NCBI Taxonomy" id="1076588"/>
    <lineage>
        <taxon>Bacteria</taxon>
        <taxon>Pseudomonadati</taxon>
        <taxon>Pseudomonadota</taxon>
        <taxon>Gammaproteobacteria</taxon>
        <taxon>Chromatiales</taxon>
        <taxon>Sedimenticolaceae</taxon>
        <taxon>Thiolapillus</taxon>
    </lineage>
</organism>
<keyword evidence="7" id="KW-0030">Aminoacyl-tRNA synthetase</keyword>
<evidence type="ECO:0000256" key="9">
    <source>
        <dbReference type="ARBA" id="ARBA00029936"/>
    </source>
</evidence>
<evidence type="ECO:0000259" key="13">
    <source>
        <dbReference type="Pfam" id="PF08264"/>
    </source>
</evidence>
<gene>
    <name evidence="15" type="ORF">ENJ98_04415</name>
</gene>
<dbReference type="AlphaFoldDB" id="A0A7C5MV92"/>
<dbReference type="PANTHER" id="PTHR11946">
    <property type="entry name" value="VALYL-TRNA SYNTHETASES"/>
    <property type="match status" value="1"/>
</dbReference>
<evidence type="ECO:0000259" key="14">
    <source>
        <dbReference type="Pfam" id="PF10458"/>
    </source>
</evidence>
<comment type="caution">
    <text evidence="15">The sequence shown here is derived from an EMBL/GenBank/DDBJ whole genome shotgun (WGS) entry which is preliminary data.</text>
</comment>
<keyword evidence="3" id="KW-0547">Nucleotide-binding</keyword>
<dbReference type="Gene3D" id="1.10.730.10">
    <property type="entry name" value="Isoleucyl-tRNA Synthetase, Domain 1"/>
    <property type="match status" value="1"/>
</dbReference>
<feature type="domain" description="Methionyl/Valyl/Leucyl/Isoleucyl-tRNA synthetase anticodon-binding" evidence="13">
    <location>
        <begin position="1"/>
        <end position="154"/>
    </location>
</feature>
<keyword evidence="5" id="KW-0648">Protein biosynthesis</keyword>
<accession>A0A7C5MV92</accession>
<dbReference type="Gene3D" id="1.10.287.380">
    <property type="entry name" value="Valyl-tRNA synthetase, C-terminal domain"/>
    <property type="match status" value="1"/>
</dbReference>
<evidence type="ECO:0000256" key="11">
    <source>
        <dbReference type="ARBA" id="ARBA00060830"/>
    </source>
</evidence>
<evidence type="ECO:0000256" key="1">
    <source>
        <dbReference type="ARBA" id="ARBA00013169"/>
    </source>
</evidence>
<evidence type="ECO:0000256" key="8">
    <source>
        <dbReference type="ARBA" id="ARBA00024407"/>
    </source>
</evidence>
<dbReference type="PANTHER" id="PTHR11946:SF93">
    <property type="entry name" value="VALINE--TRNA LIGASE, CHLOROPLASTIC_MITOCHONDRIAL 2"/>
    <property type="match status" value="1"/>
</dbReference>
<evidence type="ECO:0000256" key="6">
    <source>
        <dbReference type="ARBA" id="ARBA00023054"/>
    </source>
</evidence>
<feature type="coiled-coil region" evidence="12">
    <location>
        <begin position="211"/>
        <end position="280"/>
    </location>
</feature>
<dbReference type="SUPFAM" id="SSF47323">
    <property type="entry name" value="Anticodon-binding domain of a subclass of class I aminoacyl-tRNA synthetases"/>
    <property type="match status" value="1"/>
</dbReference>
<evidence type="ECO:0000256" key="2">
    <source>
        <dbReference type="ARBA" id="ARBA00022598"/>
    </source>
</evidence>
<dbReference type="SUPFAM" id="SSF46589">
    <property type="entry name" value="tRNA-binding arm"/>
    <property type="match status" value="1"/>
</dbReference>
<proteinExistence type="inferred from homology"/>
<dbReference type="InterPro" id="IPR013155">
    <property type="entry name" value="M/V/L/I-tRNA-synth_anticd-bd"/>
</dbReference>
<dbReference type="GO" id="GO:0006438">
    <property type="term" value="P:valyl-tRNA aminoacylation"/>
    <property type="evidence" value="ECO:0007669"/>
    <property type="project" value="InterPro"/>
</dbReference>
<feature type="non-terminal residue" evidence="15">
    <location>
        <position position="1"/>
    </location>
</feature>
<dbReference type="EC" id="6.1.1.9" evidence="1"/>
<dbReference type="Proteomes" id="UP000886100">
    <property type="component" value="Unassembled WGS sequence"/>
</dbReference>